<evidence type="ECO:0000256" key="14">
    <source>
        <dbReference type="ARBA" id="ARBA00061444"/>
    </source>
</evidence>
<comment type="caution">
    <text evidence="17">The sequence shown here is derived from an EMBL/GenBank/DDBJ whole genome shotgun (WGS) entry which is preliminary data.</text>
</comment>
<dbReference type="RefSeq" id="WP_010007153.1">
    <property type="nucleotide sequence ID" value="NZ_JAGYGP010000001.1"/>
</dbReference>
<keyword evidence="10" id="KW-0460">Magnesium</keyword>
<dbReference type="NCBIfam" id="NF002320">
    <property type="entry name" value="PRK01259.1"/>
    <property type="match status" value="1"/>
</dbReference>
<evidence type="ECO:0000256" key="12">
    <source>
        <dbReference type="ARBA" id="ARBA00049535"/>
    </source>
</evidence>
<dbReference type="PROSITE" id="PS00114">
    <property type="entry name" value="PRPP_SYNTHASE"/>
    <property type="match status" value="1"/>
</dbReference>
<evidence type="ECO:0000256" key="5">
    <source>
        <dbReference type="ARBA" id="ARBA00022723"/>
    </source>
</evidence>
<dbReference type="GO" id="GO:0016301">
    <property type="term" value="F:kinase activity"/>
    <property type="evidence" value="ECO:0007669"/>
    <property type="project" value="UniProtKB-KW"/>
</dbReference>
<proteinExistence type="inferred from homology"/>
<dbReference type="Pfam" id="PF14572">
    <property type="entry name" value="Pribosyl_synth"/>
    <property type="match status" value="1"/>
</dbReference>
<evidence type="ECO:0000256" key="8">
    <source>
        <dbReference type="ARBA" id="ARBA00022777"/>
    </source>
</evidence>
<comment type="function">
    <text evidence="13">Involved in the biosynthesis of the central metabolite phospho-alpha-D-ribosyl-1-pyrophosphate (PRPP) via the transfer of pyrophosphoryl group from ATP to 1-hydroxyl of ribose-5-phosphate (Rib-5-P).</text>
</comment>
<comment type="catalytic activity">
    <reaction evidence="12">
        <text>D-ribose 5-phosphate + ATP = 5-phospho-alpha-D-ribose 1-diphosphate + AMP + H(+)</text>
        <dbReference type="Rhea" id="RHEA:15609"/>
        <dbReference type="ChEBI" id="CHEBI:15378"/>
        <dbReference type="ChEBI" id="CHEBI:30616"/>
        <dbReference type="ChEBI" id="CHEBI:58017"/>
        <dbReference type="ChEBI" id="CHEBI:78346"/>
        <dbReference type="ChEBI" id="CHEBI:456215"/>
        <dbReference type="EC" id="2.7.6.1"/>
    </reaction>
</comment>
<dbReference type="Gene3D" id="3.40.50.2020">
    <property type="match status" value="2"/>
</dbReference>
<dbReference type="CDD" id="cd06223">
    <property type="entry name" value="PRTases_typeI"/>
    <property type="match status" value="1"/>
</dbReference>
<reference evidence="17 18" key="1">
    <citation type="journal article" date="2019" name="Appl. Microbiol. Biotechnol.">
        <title>Uncovering carbohydrate metabolism through a genotype-phenotype association study of 56 lactic acid bacteria genomes.</title>
        <authorList>
            <person name="Buron-Moles G."/>
            <person name="Chailyan A."/>
            <person name="Dolejs I."/>
            <person name="Forster J."/>
            <person name="Miks M.H."/>
        </authorList>
    </citation>
    <scope>NUCLEOTIDE SEQUENCE [LARGE SCALE GENOMIC DNA]</scope>
    <source>
        <strain evidence="17 18">ATCC 700006</strain>
    </source>
</reference>
<accession>A0A4R5N6W6</accession>
<dbReference type="SMART" id="SM01400">
    <property type="entry name" value="Pribosyltran_N"/>
    <property type="match status" value="1"/>
</dbReference>
<dbReference type="EC" id="2.7.6.1" evidence="3"/>
<dbReference type="FunFam" id="3.40.50.2020:FF:000001">
    <property type="entry name" value="Ribose-phosphate pyrophosphokinase"/>
    <property type="match status" value="1"/>
</dbReference>
<dbReference type="PANTHER" id="PTHR10210">
    <property type="entry name" value="RIBOSE-PHOSPHATE DIPHOSPHOKINASE FAMILY MEMBER"/>
    <property type="match status" value="1"/>
</dbReference>
<sequence length="324" mass="35887">MESPAYQLFNLGSNDQLAHEVAETLNVPLSNIIMNQFADGEIYERIEHTVRGRDVYVIQGISNPVNDNFMRLMIFIDAARRASANSVNVVIPYFGYARSDRKARSREPISARMVADMLESQGVKRVITMDLHASQVQGFFDIPLDHLSALPVLGHYFYEYDLLGDDLVVVAPDHSGAAEARKFATLLHADWAMIDRRLDNLVPDKPYQVIGQVKGRRAIIIDDIIDTGKSIQLASEALKAAGATEIYAVASHPVLSDNAVARLEKSPVDHIIVSNTIEGDHIVGLDKLEQVSVANLFAQAIKRINAFESIEDVLRSPDNKEAIL</sequence>
<keyword evidence="9" id="KW-0067">ATP-binding</keyword>
<dbReference type="Proteomes" id="UP000295681">
    <property type="component" value="Unassembled WGS sequence"/>
</dbReference>
<dbReference type="GO" id="GO:0006164">
    <property type="term" value="P:purine nucleotide biosynthetic process"/>
    <property type="evidence" value="ECO:0007669"/>
    <property type="project" value="TreeGrafter"/>
</dbReference>
<dbReference type="InterPro" id="IPR029057">
    <property type="entry name" value="PRTase-like"/>
</dbReference>
<evidence type="ECO:0000256" key="13">
    <source>
        <dbReference type="ARBA" id="ARBA00054914"/>
    </source>
</evidence>
<evidence type="ECO:0000256" key="9">
    <source>
        <dbReference type="ARBA" id="ARBA00022840"/>
    </source>
</evidence>
<dbReference type="Pfam" id="PF13793">
    <property type="entry name" value="Pribosyltran_N"/>
    <property type="match status" value="1"/>
</dbReference>
<dbReference type="PANTHER" id="PTHR10210:SF41">
    <property type="entry name" value="RIBOSE-PHOSPHATE PYROPHOSPHOKINASE 1, CHLOROPLASTIC"/>
    <property type="match status" value="1"/>
</dbReference>
<comment type="pathway">
    <text evidence="2">Metabolic intermediate biosynthesis; 5-phospho-alpha-D-ribose 1-diphosphate biosynthesis; 5-phospho-alpha-D-ribose 1-diphosphate from D-ribose 5-phosphate (route I): step 1/1.</text>
</comment>
<dbReference type="GO" id="GO:0005524">
    <property type="term" value="F:ATP binding"/>
    <property type="evidence" value="ECO:0007669"/>
    <property type="project" value="UniProtKB-KW"/>
</dbReference>
<dbReference type="GO" id="GO:0002189">
    <property type="term" value="C:ribose phosphate diphosphokinase complex"/>
    <property type="evidence" value="ECO:0007669"/>
    <property type="project" value="TreeGrafter"/>
</dbReference>
<dbReference type="InterPro" id="IPR005946">
    <property type="entry name" value="Rib-P_diPkinase"/>
</dbReference>
<dbReference type="GO" id="GO:0006015">
    <property type="term" value="P:5-phosphoribose 1-diphosphate biosynthetic process"/>
    <property type="evidence" value="ECO:0007669"/>
    <property type="project" value="TreeGrafter"/>
</dbReference>
<name>A0A4R5N6W6_9LACO</name>
<evidence type="ECO:0000313" key="18">
    <source>
        <dbReference type="Proteomes" id="UP000295681"/>
    </source>
</evidence>
<dbReference type="GO" id="GO:0000287">
    <property type="term" value="F:magnesium ion binding"/>
    <property type="evidence" value="ECO:0007669"/>
    <property type="project" value="InterPro"/>
</dbReference>
<evidence type="ECO:0000256" key="10">
    <source>
        <dbReference type="ARBA" id="ARBA00022842"/>
    </source>
</evidence>
<evidence type="ECO:0000256" key="4">
    <source>
        <dbReference type="ARBA" id="ARBA00022679"/>
    </source>
</evidence>
<evidence type="ECO:0000256" key="15">
    <source>
        <dbReference type="ARBA" id="ARBA00069492"/>
    </source>
</evidence>
<protein>
    <recommendedName>
        <fullName evidence="15">Ribose-phosphate pyrophosphokinase</fullName>
        <ecNumber evidence="3">2.7.6.1</ecNumber>
    </recommendedName>
    <alternativeName>
        <fullName evidence="11">Phosphoribosyl pyrophosphate synthase</fullName>
    </alternativeName>
</protein>
<keyword evidence="18" id="KW-1185">Reference proteome</keyword>
<evidence type="ECO:0000256" key="7">
    <source>
        <dbReference type="ARBA" id="ARBA00022741"/>
    </source>
</evidence>
<feature type="domain" description="Ribose-phosphate pyrophosphokinase N-terminal" evidence="16">
    <location>
        <begin position="7"/>
        <end position="122"/>
    </location>
</feature>
<dbReference type="GO" id="GO:0005737">
    <property type="term" value="C:cytoplasm"/>
    <property type="evidence" value="ECO:0007669"/>
    <property type="project" value="TreeGrafter"/>
</dbReference>
<evidence type="ECO:0000256" key="6">
    <source>
        <dbReference type="ARBA" id="ARBA00022727"/>
    </source>
</evidence>
<evidence type="ECO:0000259" key="16">
    <source>
        <dbReference type="Pfam" id="PF13793"/>
    </source>
</evidence>
<dbReference type="EMBL" id="PUFI01000015">
    <property type="protein sequence ID" value="TDG67545.1"/>
    <property type="molecule type" value="Genomic_DNA"/>
</dbReference>
<dbReference type="AlphaFoldDB" id="A0A4R5N6W6"/>
<evidence type="ECO:0000256" key="2">
    <source>
        <dbReference type="ARBA" id="ARBA00004996"/>
    </source>
</evidence>
<keyword evidence="4" id="KW-0808">Transferase</keyword>
<keyword evidence="6" id="KW-0545">Nucleotide biosynthesis</keyword>
<dbReference type="GO" id="GO:0009156">
    <property type="term" value="P:ribonucleoside monophosphate biosynthetic process"/>
    <property type="evidence" value="ECO:0007669"/>
    <property type="project" value="InterPro"/>
</dbReference>
<evidence type="ECO:0000256" key="3">
    <source>
        <dbReference type="ARBA" id="ARBA00013247"/>
    </source>
</evidence>
<dbReference type="NCBIfam" id="TIGR01251">
    <property type="entry name" value="ribP_PPkin"/>
    <property type="match status" value="1"/>
</dbReference>
<dbReference type="GO" id="GO:0004749">
    <property type="term" value="F:ribose phosphate diphosphokinase activity"/>
    <property type="evidence" value="ECO:0007669"/>
    <property type="project" value="UniProtKB-EC"/>
</dbReference>
<keyword evidence="7" id="KW-0547">Nucleotide-binding</keyword>
<comment type="similarity">
    <text evidence="14">Belongs to the ribose-phosphate pyrophosphokinase family. Class I subfamily.</text>
</comment>
<dbReference type="STRING" id="907931.GCA_000165675_01495"/>
<evidence type="ECO:0000256" key="11">
    <source>
        <dbReference type="ARBA" id="ARBA00029942"/>
    </source>
</evidence>
<evidence type="ECO:0000313" key="17">
    <source>
        <dbReference type="EMBL" id="TDG67545.1"/>
    </source>
</evidence>
<organism evidence="17 18">
    <name type="scientific">Leuconostoc fallax</name>
    <dbReference type="NCBI Taxonomy" id="1251"/>
    <lineage>
        <taxon>Bacteria</taxon>
        <taxon>Bacillati</taxon>
        <taxon>Bacillota</taxon>
        <taxon>Bacilli</taxon>
        <taxon>Lactobacillales</taxon>
        <taxon>Lactobacillaceae</taxon>
        <taxon>Leuconostoc</taxon>
    </lineage>
</organism>
<evidence type="ECO:0000256" key="1">
    <source>
        <dbReference type="ARBA" id="ARBA00001946"/>
    </source>
</evidence>
<keyword evidence="5" id="KW-0479">Metal-binding</keyword>
<dbReference type="InterPro" id="IPR029099">
    <property type="entry name" value="Pribosyltran_N"/>
</dbReference>
<dbReference type="InterPro" id="IPR000836">
    <property type="entry name" value="PRTase_dom"/>
</dbReference>
<dbReference type="SUPFAM" id="SSF53271">
    <property type="entry name" value="PRTase-like"/>
    <property type="match status" value="2"/>
</dbReference>
<keyword evidence="8" id="KW-0418">Kinase</keyword>
<gene>
    <name evidence="17" type="ORF">C5L23_001344</name>
</gene>
<comment type="cofactor">
    <cofactor evidence="1">
        <name>Mg(2+)</name>
        <dbReference type="ChEBI" id="CHEBI:18420"/>
    </cofactor>
</comment>
<dbReference type="InterPro" id="IPR000842">
    <property type="entry name" value="PRib_PP_synth_CS"/>
</dbReference>